<dbReference type="GO" id="GO:0003676">
    <property type="term" value="F:nucleic acid binding"/>
    <property type="evidence" value="ECO:0007669"/>
    <property type="project" value="InterPro"/>
</dbReference>
<reference evidence="1 2" key="1">
    <citation type="submission" date="2016-03" db="EMBL/GenBank/DDBJ databases">
        <title>Cyphomyrmex costatus WGS genome.</title>
        <authorList>
            <person name="Nygaard S."/>
            <person name="Hu H."/>
            <person name="Boomsma J."/>
            <person name="Zhang G."/>
        </authorList>
    </citation>
    <scope>NUCLEOTIDE SEQUENCE [LARGE SCALE GENOMIC DNA]</scope>
    <source>
        <strain evidence="1">MS0001</strain>
        <tissue evidence="1">Whole body</tissue>
    </source>
</reference>
<evidence type="ECO:0008006" key="3">
    <source>
        <dbReference type="Google" id="ProtNLM"/>
    </source>
</evidence>
<dbReference type="PANTHER" id="PTHR38681">
    <property type="entry name" value="RETROVIRUS-RELATED POL POLYPROTEIN FROM TRANSPOSON 412-LIKE PROTEIN-RELATED"/>
    <property type="match status" value="1"/>
</dbReference>
<keyword evidence="2" id="KW-1185">Reference proteome</keyword>
<proteinExistence type="predicted"/>
<evidence type="ECO:0000313" key="1">
    <source>
        <dbReference type="EMBL" id="KYM94020.1"/>
    </source>
</evidence>
<dbReference type="EMBL" id="KQ978427">
    <property type="protein sequence ID" value="KYM94020.1"/>
    <property type="molecule type" value="Genomic_DNA"/>
</dbReference>
<name>A0A151I7F5_9HYME</name>
<dbReference type="Proteomes" id="UP000078542">
    <property type="component" value="Unassembled WGS sequence"/>
</dbReference>
<organism evidence="1 2">
    <name type="scientific">Cyphomyrmex costatus</name>
    <dbReference type="NCBI Taxonomy" id="456900"/>
    <lineage>
        <taxon>Eukaryota</taxon>
        <taxon>Metazoa</taxon>
        <taxon>Ecdysozoa</taxon>
        <taxon>Arthropoda</taxon>
        <taxon>Hexapoda</taxon>
        <taxon>Insecta</taxon>
        <taxon>Pterygota</taxon>
        <taxon>Neoptera</taxon>
        <taxon>Endopterygota</taxon>
        <taxon>Hymenoptera</taxon>
        <taxon>Apocrita</taxon>
        <taxon>Aculeata</taxon>
        <taxon>Formicoidea</taxon>
        <taxon>Formicidae</taxon>
        <taxon>Myrmicinae</taxon>
        <taxon>Cyphomyrmex</taxon>
    </lineage>
</organism>
<protein>
    <recommendedName>
        <fullName evidence="3">Integrase catalytic domain-containing protein</fullName>
    </recommendedName>
</protein>
<dbReference type="AlphaFoldDB" id="A0A151I7F5"/>
<accession>A0A151I7F5</accession>
<evidence type="ECO:0000313" key="2">
    <source>
        <dbReference type="Proteomes" id="UP000078542"/>
    </source>
</evidence>
<dbReference type="PANTHER" id="PTHR38681:SF1">
    <property type="entry name" value="RETROVIRUS-RELATED POL POLYPROTEIN FROM TRANSPOSON 412-LIKE PROTEIN"/>
    <property type="match status" value="1"/>
</dbReference>
<sequence>MCWKMKQDLWFEQMEDQFLTANITVDVIKYNYRENLMLLVNCHILKMVAMLKFDALTKLVSFKRCRTIAYHPETNGIIKLWHRFLKIVLMCHGEAQQMDTLPIVLLGLRTCFTKDLCTSVAELVYGTSLKIPCVFFFSEEMSSEPRIFIEDVNRLKPASAYLVIHNSGTTPTTASPPSTKIPVQCESKTYSGPIIKRKTIRFKI</sequence>
<dbReference type="STRING" id="456900.A0A151I7F5"/>
<gene>
    <name evidence="1" type="ORF">ALC62_15367</name>
</gene>
<dbReference type="InterPro" id="IPR036397">
    <property type="entry name" value="RNaseH_sf"/>
</dbReference>
<dbReference type="Gene3D" id="3.30.420.10">
    <property type="entry name" value="Ribonuclease H-like superfamily/Ribonuclease H"/>
    <property type="match status" value="1"/>
</dbReference>